<dbReference type="Gene3D" id="3.40.718.10">
    <property type="entry name" value="Isopropylmalate Dehydrogenase"/>
    <property type="match status" value="1"/>
</dbReference>
<sequence>MESLETVRSTIEAMDTALSESKYFELLHTVDAADNLFAYEPSARTKEALQAYRNAKGQLAYIASLIDEKVVRPVLDLEQKIHDPSAFDPLCDFLENLVKAVSLFKKSDRLASSYGDVLSAYIMALSRRAGSGRNSPIIEKILRNIARRKAPELAHSHIYGSYSELQGKVCVALISKRYAVHLLVTRGFTILFRADIDFDAFGTSPDELALQIIKLLIRNGVKISEVQDVVCGGGDLGPIPDGIYVLTERVKEESRKRLPNSSLNRGALVVWELVKLLRAQNENAQVNASVCSPLSFCTLSAKDINFLLREDSRELEMKLRGYVKVTPLKSIAALISEIEEINPENLNAVVMTLDERFASAVKKIGPRIERELAAQDANKMLGDFDFGKVMDQLHREQVVIPQNFRLGARDKGTGVREVCELMMIIESANISRSLKRSLVHIVDSYARQVAMVMQMAAAGKESERPHYILLTSTMARDPYFIKLFDKIRSQMTTQDIPIMCVDSLEYEYLVANHFFEMYVNPEKTDKRLNVDIEARSIKKALRMICSSGDISELFSFSRLLEQLTTDIAEKRMSPAKIVVVGGDNEDVLAAVSQALEQGLVDQLTLLGDPQEIHAAIKRTKLPIAPELDPHTRIVSIDPLAVDFEAKRLSLANIFREFLSANSQYIVVKGSVDTATLLHTALSLYKKTTPGLDKKDIVQHPLATSTALFVLPDGRFFALSDAAVNPSFRSSDALVQAIENQMDVVRKVTQPGLLLKVAIITAVEKQTSAIPATLLAAETTTKVGRLAEKYGPMIVEGPLSFDLATVPEVADEKHYEGKIRGDANCLVATEINTANVLYKMLSKTMGSLGLMVDNGAIITAGPNTVPIVLTSRGDTARTKFNSIVLALAYLAKQKDVRSAQTTALSSAA</sequence>
<dbReference type="AlphaFoldDB" id="A0A7C4EW37"/>
<dbReference type="InterPro" id="IPR002505">
    <property type="entry name" value="PTA_PTB"/>
</dbReference>
<evidence type="ECO:0000256" key="1">
    <source>
        <dbReference type="ARBA" id="ARBA00022679"/>
    </source>
</evidence>
<dbReference type="Pfam" id="PF01515">
    <property type="entry name" value="PTA_PTB"/>
    <property type="match status" value="1"/>
</dbReference>
<dbReference type="InterPro" id="IPR050500">
    <property type="entry name" value="Phos_Acetyltrans/Butyryltrans"/>
</dbReference>
<protein>
    <recommendedName>
        <fullName evidence="3">Phosphate acetyl/butaryl transferase domain-containing protein</fullName>
    </recommendedName>
</protein>
<accession>A0A7C4EW37</accession>
<comment type="caution">
    <text evidence="4">The sequence shown here is derived from an EMBL/GenBank/DDBJ whole genome shotgun (WGS) entry which is preliminary data.</text>
</comment>
<evidence type="ECO:0000256" key="2">
    <source>
        <dbReference type="ARBA" id="ARBA00023315"/>
    </source>
</evidence>
<keyword evidence="2" id="KW-0012">Acyltransferase</keyword>
<dbReference type="SUPFAM" id="SSF53659">
    <property type="entry name" value="Isocitrate/Isopropylmalate dehydrogenase-like"/>
    <property type="match status" value="1"/>
</dbReference>
<organism evidence="4">
    <name type="scientific">Desulfomonile tiedjei</name>
    <dbReference type="NCBI Taxonomy" id="2358"/>
    <lineage>
        <taxon>Bacteria</taxon>
        <taxon>Pseudomonadati</taxon>
        <taxon>Thermodesulfobacteriota</taxon>
        <taxon>Desulfomonilia</taxon>
        <taxon>Desulfomonilales</taxon>
        <taxon>Desulfomonilaceae</taxon>
        <taxon>Desulfomonile</taxon>
    </lineage>
</organism>
<dbReference type="PANTHER" id="PTHR43356">
    <property type="entry name" value="PHOSPHATE ACETYLTRANSFERASE"/>
    <property type="match status" value="1"/>
</dbReference>
<dbReference type="GO" id="GO:0016746">
    <property type="term" value="F:acyltransferase activity"/>
    <property type="evidence" value="ECO:0007669"/>
    <property type="project" value="UniProtKB-KW"/>
</dbReference>
<proteinExistence type="predicted"/>
<evidence type="ECO:0000259" key="3">
    <source>
        <dbReference type="Pfam" id="PF01515"/>
    </source>
</evidence>
<reference evidence="4" key="1">
    <citation type="journal article" date="2020" name="mSystems">
        <title>Genome- and Community-Level Interaction Insights into Carbon Utilization and Element Cycling Functions of Hydrothermarchaeota in Hydrothermal Sediment.</title>
        <authorList>
            <person name="Zhou Z."/>
            <person name="Liu Y."/>
            <person name="Xu W."/>
            <person name="Pan J."/>
            <person name="Luo Z.H."/>
            <person name="Li M."/>
        </authorList>
    </citation>
    <scope>NUCLEOTIDE SEQUENCE [LARGE SCALE GENOMIC DNA]</scope>
    <source>
        <strain evidence="4">SpSt-769</strain>
    </source>
</reference>
<keyword evidence="1" id="KW-0808">Transferase</keyword>
<feature type="domain" description="Phosphate acetyl/butaryl transferase" evidence="3">
    <location>
        <begin position="570"/>
        <end position="885"/>
    </location>
</feature>
<gene>
    <name evidence="4" type="ORF">ENV54_02515</name>
</gene>
<dbReference type="PANTHER" id="PTHR43356:SF2">
    <property type="entry name" value="PHOSPHATE ACETYLTRANSFERASE"/>
    <property type="match status" value="1"/>
</dbReference>
<dbReference type="EMBL" id="DTGT01000080">
    <property type="protein sequence ID" value="HGH60155.1"/>
    <property type="molecule type" value="Genomic_DNA"/>
</dbReference>
<name>A0A7C4EW37_9BACT</name>
<evidence type="ECO:0000313" key="4">
    <source>
        <dbReference type="EMBL" id="HGH60155.1"/>
    </source>
</evidence>